<accession>K9DIL8</accession>
<protein>
    <submittedName>
        <fullName evidence="1">Uncharacterized protein</fullName>
    </submittedName>
</protein>
<sequence length="113" mass="12655">MHIHTHCPDGTDRNCSGTVRMDLPYTGLSRDDIEFHWVSGQRGEELESITITPPADPRWIAENDAHLRNEDIESIKDEGCFTLEHEDFPHHGTCAACGSSETYSEEGENITAL</sequence>
<name>K9DIL8_9BURK</name>
<organism evidence="1 2">
    <name type="scientific">Massilia timonae CCUG 45783</name>
    <dbReference type="NCBI Taxonomy" id="883126"/>
    <lineage>
        <taxon>Bacteria</taxon>
        <taxon>Pseudomonadati</taxon>
        <taxon>Pseudomonadota</taxon>
        <taxon>Betaproteobacteria</taxon>
        <taxon>Burkholderiales</taxon>
        <taxon>Oxalobacteraceae</taxon>
        <taxon>Telluria group</taxon>
        <taxon>Massilia</taxon>
    </lineage>
</organism>
<dbReference type="EMBL" id="AGZI01000008">
    <property type="protein sequence ID" value="EKU84128.1"/>
    <property type="molecule type" value="Genomic_DNA"/>
</dbReference>
<evidence type="ECO:0000313" key="2">
    <source>
        <dbReference type="Proteomes" id="UP000009874"/>
    </source>
</evidence>
<dbReference type="Proteomes" id="UP000009874">
    <property type="component" value="Unassembled WGS sequence"/>
</dbReference>
<dbReference type="RefSeq" id="WP_005664091.1">
    <property type="nucleotide sequence ID" value="NZ_JH992922.1"/>
</dbReference>
<dbReference type="AlphaFoldDB" id="K9DIL8"/>
<dbReference type="PATRIC" id="fig|883126.3.peg.783"/>
<proteinExistence type="predicted"/>
<comment type="caution">
    <text evidence="1">The sequence shown here is derived from an EMBL/GenBank/DDBJ whole genome shotgun (WGS) entry which is preliminary data.</text>
</comment>
<evidence type="ECO:0000313" key="1">
    <source>
        <dbReference type="EMBL" id="EKU84128.1"/>
    </source>
</evidence>
<dbReference type="OrthoDB" id="6900584at2"/>
<keyword evidence="2" id="KW-1185">Reference proteome</keyword>
<dbReference type="HOGENOM" id="CLU_2218070_0_0_4"/>
<gene>
    <name evidence="1" type="ORF">HMPREF9710_00771</name>
</gene>
<reference evidence="1 2" key="1">
    <citation type="submission" date="2012-09" db="EMBL/GenBank/DDBJ databases">
        <title>The Genome Sequence of Massilia timonae CCUG 45783.</title>
        <authorList>
            <consortium name="The Broad Institute Genome Sequencing Platform"/>
            <person name="Earl A."/>
            <person name="Ward D."/>
            <person name="Feldgarden M."/>
            <person name="Gevers D."/>
            <person name="Huys G."/>
            <person name="Walker B."/>
            <person name="Young S.K."/>
            <person name="Zeng Q."/>
            <person name="Gargeya S."/>
            <person name="Fitzgerald M."/>
            <person name="Haas B."/>
            <person name="Abouelleil A."/>
            <person name="Alvarado L."/>
            <person name="Arachchi H.M."/>
            <person name="Berlin A.M."/>
            <person name="Chapman S.B."/>
            <person name="Goldberg J."/>
            <person name="Griggs A."/>
            <person name="Gujja S."/>
            <person name="Hansen M."/>
            <person name="Howarth C."/>
            <person name="Imamovic A."/>
            <person name="Larimer J."/>
            <person name="McCowen C."/>
            <person name="Montmayeur A."/>
            <person name="Murphy C."/>
            <person name="Neiman D."/>
            <person name="Pearson M."/>
            <person name="Priest M."/>
            <person name="Roberts A."/>
            <person name="Saif S."/>
            <person name="Shea T."/>
            <person name="Sisk P."/>
            <person name="Sykes S."/>
            <person name="Wortman J."/>
            <person name="Nusbaum C."/>
            <person name="Birren B."/>
        </authorList>
    </citation>
    <scope>NUCLEOTIDE SEQUENCE [LARGE SCALE GENOMIC DNA]</scope>
    <source>
        <strain evidence="1 2">CCUG 45783</strain>
    </source>
</reference>